<keyword evidence="1" id="KW-0472">Membrane</keyword>
<dbReference type="Pfam" id="PF07670">
    <property type="entry name" value="Gate"/>
    <property type="match status" value="1"/>
</dbReference>
<sequence length="450" mass="48872">MSASSSKPGLKNWIRFLIPSGIGVLFFLTPIVIDGQITIGMAYVGDLFINNFQLQLSQLAGIFIVSSVLFSFLFAINKRAKKKLHWLSDHLTLHPFWFTMRMFGAIAAVAYLFQVGPEFLTGVATSGTTLGNLIPITMTYLGIGAVFLPLLVDFGLMELVGVMLSRIFDRVFGLPGRSAIDAMASWMGSGPVGVFITSQQYERGFYTAREAAVICTNFSVVSVSFSLVVIEYIGLGHLFVPYYLSVIGIGFIAALITPRLPPLNRIADNFIDGNPAKGSRTYEPGVRLLPIALNQALDRAANAPSSRELVQRVGRNVSEIWLSLIPVVMGLGTTALILAEYTPVFTWLGAPIAPILNLFQLEEAQAAAPLILVGFTDMYLPALVGVNINSELTRFVVATVSVTQLIYMSEVGALIIKSKIPLGFINVAQIFILRTLISLPIAVIIGHLLL</sequence>
<protein>
    <recommendedName>
        <fullName evidence="2">Nucleoside transporter/FeoB GTPase Gate domain-containing protein</fullName>
    </recommendedName>
</protein>
<gene>
    <name evidence="3" type="ORF">CNF02_12155</name>
</gene>
<keyword evidence="1" id="KW-0812">Transmembrane</keyword>
<feature type="transmembrane region" description="Helical" evidence="1">
    <location>
        <begin position="133"/>
        <end position="156"/>
    </location>
</feature>
<feature type="transmembrane region" description="Helical" evidence="1">
    <location>
        <begin position="12"/>
        <end position="33"/>
    </location>
</feature>
<reference evidence="3 4" key="1">
    <citation type="submission" date="2017-08" db="EMBL/GenBank/DDBJ databases">
        <title>Fine stratification of microbial communities through a metagenomic profile of the photic zone.</title>
        <authorList>
            <person name="Haro-Moreno J.M."/>
            <person name="Lopez-Perez M."/>
            <person name="De La Torre J."/>
            <person name="Picazo A."/>
            <person name="Camacho A."/>
            <person name="Rodriguez-Valera F."/>
        </authorList>
    </citation>
    <scope>NUCLEOTIDE SEQUENCE [LARGE SCALE GENOMIC DNA]</scope>
    <source>
        <strain evidence="3">MED-G28</strain>
    </source>
</reference>
<feature type="transmembrane region" description="Helical" evidence="1">
    <location>
        <begin position="53"/>
        <end position="76"/>
    </location>
</feature>
<keyword evidence="1" id="KW-1133">Transmembrane helix</keyword>
<feature type="transmembrane region" description="Helical" evidence="1">
    <location>
        <begin position="428"/>
        <end position="449"/>
    </location>
</feature>
<feature type="transmembrane region" description="Helical" evidence="1">
    <location>
        <begin position="211"/>
        <end position="233"/>
    </location>
</feature>
<feature type="transmembrane region" description="Helical" evidence="1">
    <location>
        <begin position="366"/>
        <end position="388"/>
    </location>
</feature>
<organism evidence="3 4">
    <name type="scientific">OM182 bacterium MED-G28</name>
    <dbReference type="NCBI Taxonomy" id="1986256"/>
    <lineage>
        <taxon>Bacteria</taxon>
        <taxon>Pseudomonadati</taxon>
        <taxon>Pseudomonadota</taxon>
        <taxon>Gammaproteobacteria</taxon>
        <taxon>OMG group</taxon>
        <taxon>OM182 clade</taxon>
    </lineage>
</organism>
<evidence type="ECO:0000256" key="1">
    <source>
        <dbReference type="SAM" id="Phobius"/>
    </source>
</evidence>
<name>A0A2A5W8D0_9GAMM</name>
<evidence type="ECO:0000313" key="4">
    <source>
        <dbReference type="Proteomes" id="UP000219329"/>
    </source>
</evidence>
<accession>A0A2A5W8D0</accession>
<proteinExistence type="predicted"/>
<dbReference type="Proteomes" id="UP000219329">
    <property type="component" value="Unassembled WGS sequence"/>
</dbReference>
<evidence type="ECO:0000259" key="2">
    <source>
        <dbReference type="Pfam" id="PF07670"/>
    </source>
</evidence>
<feature type="domain" description="Nucleoside transporter/FeoB GTPase Gate" evidence="2">
    <location>
        <begin position="138"/>
        <end position="234"/>
    </location>
</feature>
<comment type="caution">
    <text evidence="3">The sequence shown here is derived from an EMBL/GenBank/DDBJ whole genome shotgun (WGS) entry which is preliminary data.</text>
</comment>
<feature type="transmembrane region" description="Helical" evidence="1">
    <location>
        <begin position="320"/>
        <end position="339"/>
    </location>
</feature>
<evidence type="ECO:0000313" key="3">
    <source>
        <dbReference type="EMBL" id="PDH32406.1"/>
    </source>
</evidence>
<dbReference type="EMBL" id="NTJZ01000017">
    <property type="protein sequence ID" value="PDH32406.1"/>
    <property type="molecule type" value="Genomic_DNA"/>
</dbReference>
<dbReference type="AlphaFoldDB" id="A0A2A5W8D0"/>
<feature type="transmembrane region" description="Helical" evidence="1">
    <location>
        <begin position="395"/>
        <end position="416"/>
    </location>
</feature>
<dbReference type="InterPro" id="IPR011642">
    <property type="entry name" value="Gate_dom"/>
</dbReference>
<feature type="transmembrane region" description="Helical" evidence="1">
    <location>
        <begin position="239"/>
        <end position="256"/>
    </location>
</feature>